<accession>A0A127JZ90</accession>
<keyword evidence="3" id="KW-1185">Reference proteome</keyword>
<protein>
    <recommendedName>
        <fullName evidence="1">Hemerythrin-like domain-containing protein</fullName>
    </recommendedName>
</protein>
<gene>
    <name evidence="2" type="ORF">UC35_11660</name>
</gene>
<dbReference type="EMBL" id="CP010951">
    <property type="protein sequence ID" value="AMO23432.1"/>
    <property type="molecule type" value="Genomic_DNA"/>
</dbReference>
<evidence type="ECO:0000313" key="3">
    <source>
        <dbReference type="Proteomes" id="UP000070433"/>
    </source>
</evidence>
<evidence type="ECO:0000313" key="2">
    <source>
        <dbReference type="EMBL" id="AMO23432.1"/>
    </source>
</evidence>
<evidence type="ECO:0000259" key="1">
    <source>
        <dbReference type="Pfam" id="PF01814"/>
    </source>
</evidence>
<dbReference type="AlphaFoldDB" id="A0A127JZ90"/>
<dbReference type="GO" id="GO:0005886">
    <property type="term" value="C:plasma membrane"/>
    <property type="evidence" value="ECO:0007669"/>
    <property type="project" value="TreeGrafter"/>
</dbReference>
<dbReference type="Gene3D" id="1.20.120.520">
    <property type="entry name" value="nmb1532 protein domain like"/>
    <property type="match status" value="1"/>
</dbReference>
<dbReference type="PANTHER" id="PTHR39966">
    <property type="entry name" value="BLL2471 PROTEIN-RELATED"/>
    <property type="match status" value="1"/>
</dbReference>
<feature type="domain" description="Hemerythrin-like" evidence="1">
    <location>
        <begin position="4"/>
        <end position="138"/>
    </location>
</feature>
<dbReference type="InterPro" id="IPR012312">
    <property type="entry name" value="Hemerythrin-like"/>
</dbReference>
<organism evidence="2 3">
    <name type="scientific">Ramlibacter tataouinensis</name>
    <dbReference type="NCBI Taxonomy" id="94132"/>
    <lineage>
        <taxon>Bacteria</taxon>
        <taxon>Pseudomonadati</taxon>
        <taxon>Pseudomonadota</taxon>
        <taxon>Betaproteobacteria</taxon>
        <taxon>Burkholderiales</taxon>
        <taxon>Comamonadaceae</taxon>
        <taxon>Ramlibacter</taxon>
    </lineage>
</organism>
<dbReference type="OrthoDB" id="7349010at2"/>
<dbReference type="Proteomes" id="UP000070433">
    <property type="component" value="Chromosome"/>
</dbReference>
<sequence>MLDPVKAWHEEHMYFSRLLRLLRKEVEVFHGGDAPNTQLMLDIISYLREYADQYHHPREDEAFRRLVALRPDRQLPLARLMQEHRVIARAGDELARMLEEIDAGAIIQRADIEEAAAIFLVYYGNHIAREEEDILPLAGRLLQEPDWIAVKDAAPAGNDPLFGAEPLERFRDLRRRIEAEAA</sequence>
<reference evidence="2 3" key="1">
    <citation type="journal article" date="2014" name="Int. J. Syst. Evol. Microbiol.">
        <title>Ramlibacter solisilvae sp. nov., isolated from forest soil, and emended description of the genus Ramlibacter.</title>
        <authorList>
            <person name="Lee H.J."/>
            <person name="Lee S.H."/>
            <person name="Lee S.S."/>
            <person name="Lee J.S."/>
            <person name="Kim Y."/>
            <person name="Kim S.C."/>
            <person name="Jeon C.O."/>
        </authorList>
    </citation>
    <scope>NUCLEOTIDE SEQUENCE [LARGE SCALE GENOMIC DNA]</scope>
    <source>
        <strain evidence="2 3">5-10</strain>
    </source>
</reference>
<name>A0A127JZ90_9BURK</name>
<dbReference type="Pfam" id="PF01814">
    <property type="entry name" value="Hemerythrin"/>
    <property type="match status" value="1"/>
</dbReference>
<dbReference type="RefSeq" id="WP_061499623.1">
    <property type="nucleotide sequence ID" value="NZ_CP010951.1"/>
</dbReference>
<dbReference type="PANTHER" id="PTHR39966:SF1">
    <property type="entry name" value="HEMERYTHRIN-LIKE DOMAIN-CONTAINING PROTEIN"/>
    <property type="match status" value="1"/>
</dbReference>
<proteinExistence type="predicted"/>